<gene>
    <name evidence="2" type="ORF">EHF44_22655</name>
</gene>
<evidence type="ECO:0000259" key="1">
    <source>
        <dbReference type="Pfam" id="PF09977"/>
    </source>
</evidence>
<protein>
    <recommendedName>
        <fullName evidence="1">DUF2134 domain-containing protein</fullName>
    </recommendedName>
</protein>
<proteinExistence type="predicted"/>
<dbReference type="Pfam" id="PF09977">
    <property type="entry name" value="Tad_C"/>
    <property type="match status" value="1"/>
</dbReference>
<dbReference type="KEGG" id="cpau:EHF44_22655"/>
<dbReference type="EMBL" id="CP033970">
    <property type="protein sequence ID" value="AZG17008.1"/>
    <property type="molecule type" value="Genomic_DNA"/>
</dbReference>
<feature type="domain" description="DUF2134" evidence="1">
    <location>
        <begin position="39"/>
        <end position="152"/>
    </location>
</feature>
<name>A0A3G8H9H5_9BURK</name>
<dbReference type="AlphaFoldDB" id="A0A3G8H9H5"/>
<dbReference type="InterPro" id="IPR018705">
    <property type="entry name" value="DUF2134_membrane"/>
</dbReference>
<evidence type="ECO:0000313" key="2">
    <source>
        <dbReference type="EMBL" id="AZG17008.1"/>
    </source>
</evidence>
<organism evidence="2 3">
    <name type="scientific">Cupriavidus pauculus</name>
    <dbReference type="NCBI Taxonomy" id="82633"/>
    <lineage>
        <taxon>Bacteria</taxon>
        <taxon>Pseudomonadati</taxon>
        <taxon>Pseudomonadota</taxon>
        <taxon>Betaproteobacteria</taxon>
        <taxon>Burkholderiales</taxon>
        <taxon>Burkholderiaceae</taxon>
        <taxon>Cupriavidus</taxon>
    </lineage>
</organism>
<dbReference type="Proteomes" id="UP000270411">
    <property type="component" value="Chromosome 2"/>
</dbReference>
<accession>A0A3G8H9H5</accession>
<sequence length="553" mass="56066">MVAVLIATVAIGALVSIDVGFVFYTQRQLQKSVDLAALSGAQQLKRADDLPTTTANVLASVTAAASQNGYGQPVAANCADMAPGGADGMRACLGLWDPADPGNGDAVRHFSAGYNSAVVSPNAVRVQATRTVPLLFVLPGGQSRQLRAEAIAAGSPPVAAFAVGSGLLDLDRASGVLGLLLGNIVSLSVADWTGLASTTVTLDKLKLQLGAGTVQQLLDTQLSIQDFYALVLNAAGRQALLGAALGSPTTQLGLNGIGTRFTLGQMLDLGVLTPAASSAAEVGLNVASLLTTAAYVARGTDAVALNVPNLNLNTGLVNVSAVAALTVIEPPQVAVGPARQLADGRWRTTASTAQLGVRVAAQASVNLGLASAQVDLPVLLRAATARADLTGVQCAAARAQRRATLNVSSELVNACLSTDGRTCRGSGAPPFQIARVSGLGLGLASITAQPVTPARQRQSGTDVVLAPEGHARLSFTSTAVDQAISGLLNNLNPSLNVLGGDAKVDELLNLLAPPLSSLVGTLAGWLLTTLGINIANADVWLNGIDCNNAELVY</sequence>
<reference evidence="3" key="1">
    <citation type="submission" date="2018-11" db="EMBL/GenBank/DDBJ databases">
        <title>FDA dAtabase for Regulatory Grade micrObial Sequences (FDA-ARGOS): Supporting development and validation of Infectious Disease Dx tests.</title>
        <authorList>
            <person name="Goldberg B."/>
            <person name="Campos J."/>
            <person name="Tallon L."/>
            <person name="Sadzewicz L."/>
            <person name="Zhao X."/>
            <person name="Vavikolanu K."/>
            <person name="Mehta A."/>
            <person name="Aluvathingal J."/>
            <person name="Nadendla S."/>
            <person name="Geyer C."/>
            <person name="Nandy P."/>
            <person name="Yan Y."/>
            <person name="Sichtig H."/>
        </authorList>
    </citation>
    <scope>NUCLEOTIDE SEQUENCE [LARGE SCALE GENOMIC DNA]</scope>
    <source>
        <strain evidence="3">FDAARGOS_614</strain>
    </source>
</reference>
<evidence type="ECO:0000313" key="3">
    <source>
        <dbReference type="Proteomes" id="UP000270411"/>
    </source>
</evidence>
<dbReference type="OrthoDB" id="8534992at2"/>